<evidence type="ECO:0000313" key="3">
    <source>
        <dbReference type="Proteomes" id="UP000006671"/>
    </source>
</evidence>
<evidence type="ECO:0000256" key="1">
    <source>
        <dbReference type="SAM" id="MobiDB-lite"/>
    </source>
</evidence>
<keyword evidence="3" id="KW-1185">Reference proteome</keyword>
<dbReference type="Proteomes" id="UP000006671">
    <property type="component" value="Unassembled WGS sequence"/>
</dbReference>
<evidence type="ECO:0000313" key="2">
    <source>
        <dbReference type="EMBL" id="EFC42873.1"/>
    </source>
</evidence>
<reference evidence="2 3" key="1">
    <citation type="journal article" date="2010" name="Cell">
        <title>The genome of Naegleria gruberi illuminates early eukaryotic versatility.</title>
        <authorList>
            <person name="Fritz-Laylin L.K."/>
            <person name="Prochnik S.E."/>
            <person name="Ginger M.L."/>
            <person name="Dacks J.B."/>
            <person name="Carpenter M.L."/>
            <person name="Field M.C."/>
            <person name="Kuo A."/>
            <person name="Paredez A."/>
            <person name="Chapman J."/>
            <person name="Pham J."/>
            <person name="Shu S."/>
            <person name="Neupane R."/>
            <person name="Cipriano M."/>
            <person name="Mancuso J."/>
            <person name="Tu H."/>
            <person name="Salamov A."/>
            <person name="Lindquist E."/>
            <person name="Shapiro H."/>
            <person name="Lucas S."/>
            <person name="Grigoriev I.V."/>
            <person name="Cande W.Z."/>
            <person name="Fulton C."/>
            <person name="Rokhsar D.S."/>
            <person name="Dawson S.C."/>
        </authorList>
    </citation>
    <scope>NUCLEOTIDE SEQUENCE [LARGE SCALE GENOMIC DNA]</scope>
    <source>
        <strain evidence="2 3">NEG-M</strain>
    </source>
</reference>
<accession>D2VK19</accession>
<dbReference type="InParanoid" id="D2VK19"/>
<feature type="compositionally biased region" description="Acidic residues" evidence="1">
    <location>
        <begin position="89"/>
        <end position="107"/>
    </location>
</feature>
<proteinExistence type="predicted"/>
<name>D2VK19_NAEGR</name>
<dbReference type="EMBL" id="GG738877">
    <property type="protein sequence ID" value="EFC42873.1"/>
    <property type="molecule type" value="Genomic_DNA"/>
</dbReference>
<dbReference type="RefSeq" id="XP_002675617.1">
    <property type="nucleotide sequence ID" value="XM_002675571.1"/>
</dbReference>
<sequence>MSIFDIVICHHVMEYLDFYEWPTVRPYLISKTFKEVFNSEKFAKFFLIRNLRLSEKEFNSLEEIVKDLYYINESEIEEQEEVKNSHVEDEFDSLEEDGENDTDESSDEVEHYLLPPRYKEKHFAILERIPKTVNEIMIMFAILSMYYGVEGAKHSISEGLKYERGMEPDLNFKNWLRLLMKFEVDNILHKEFNNYLKSGCQFLSEKLRELVPNSIPIDGKVTKFLEGSIKDFFILEGDTLDRNGEMCTTLKIIIFTSSGFPLTIESSYKHDYETNDPVETFSCFDGITTISNSIDDFKKVNCISNYGSFEALQSLLMDDENCDEYLMELGCKKEHLESFKNLTIYGFLQCSFGTNKFKFMQNSDERFLPFF</sequence>
<dbReference type="VEuPathDB" id="AmoebaDB:NAEGRDRAFT_50191"/>
<protein>
    <submittedName>
        <fullName evidence="2">Predicted protein</fullName>
    </submittedName>
</protein>
<dbReference type="KEGG" id="ngr:NAEGRDRAFT_50191"/>
<gene>
    <name evidence="2" type="ORF">NAEGRDRAFT_50191</name>
</gene>
<feature type="region of interest" description="Disordered" evidence="1">
    <location>
        <begin position="81"/>
        <end position="108"/>
    </location>
</feature>
<dbReference type="AlphaFoldDB" id="D2VK19"/>
<dbReference type="GeneID" id="8852056"/>
<organism evidence="3">
    <name type="scientific">Naegleria gruberi</name>
    <name type="common">Amoeba</name>
    <dbReference type="NCBI Taxonomy" id="5762"/>
    <lineage>
        <taxon>Eukaryota</taxon>
        <taxon>Discoba</taxon>
        <taxon>Heterolobosea</taxon>
        <taxon>Tetramitia</taxon>
        <taxon>Eutetramitia</taxon>
        <taxon>Vahlkampfiidae</taxon>
        <taxon>Naegleria</taxon>
    </lineage>
</organism>